<dbReference type="RefSeq" id="WP_072836920.1">
    <property type="nucleotide sequence ID" value="NZ_FQUU01000022.1"/>
</dbReference>
<dbReference type="PANTHER" id="PTHR37302">
    <property type="entry name" value="SLR1116 PROTEIN"/>
    <property type="match status" value="1"/>
</dbReference>
<feature type="binding site" evidence="3">
    <location>
        <position position="131"/>
    </location>
    <ligand>
        <name>a divalent metal cation</name>
        <dbReference type="ChEBI" id="CHEBI:60240"/>
    </ligand>
</feature>
<gene>
    <name evidence="4" type="ORF">SAMN02745131_03798</name>
</gene>
<name>A0A1M5FE30_9BACT</name>
<dbReference type="GO" id="GO:0046872">
    <property type="term" value="F:metal ion binding"/>
    <property type="evidence" value="ECO:0007669"/>
    <property type="project" value="UniProtKB-KW"/>
</dbReference>
<accession>A0A1M5FE30</accession>
<dbReference type="EMBL" id="FQUU01000022">
    <property type="protein sequence ID" value="SHF89392.1"/>
    <property type="molecule type" value="Genomic_DNA"/>
</dbReference>
<dbReference type="SUPFAM" id="SSF109854">
    <property type="entry name" value="DinB/YfiT-like putative metalloenzymes"/>
    <property type="match status" value="1"/>
</dbReference>
<sequence>MKELLLQLAGYHYWANQQLTDVIQQLPEEKKSQMVPSSFNSLLKTALHMWDAESIWWQRIKLSERIMVPSENFTGTFQEVANQLLLQNKQWIEWISNAQEHMFQHEFIYLNSKKEQFKQPVYQVLVHIFNHGTYHRGQLVTMLRELGVEKLPQTDYIVWTRKVR</sequence>
<keyword evidence="2 3" id="KW-0479">Metal-binding</keyword>
<comment type="similarity">
    <text evidence="1">Belongs to the DinB family.</text>
</comment>
<feature type="binding site" evidence="3">
    <location>
        <position position="48"/>
    </location>
    <ligand>
        <name>a divalent metal cation</name>
        <dbReference type="ChEBI" id="CHEBI:60240"/>
    </ligand>
</feature>
<dbReference type="InterPro" id="IPR034660">
    <property type="entry name" value="DinB/YfiT-like"/>
</dbReference>
<evidence type="ECO:0000313" key="4">
    <source>
        <dbReference type="EMBL" id="SHF89392.1"/>
    </source>
</evidence>
<evidence type="ECO:0000313" key="5">
    <source>
        <dbReference type="Proteomes" id="UP000184048"/>
    </source>
</evidence>
<evidence type="ECO:0000256" key="1">
    <source>
        <dbReference type="ARBA" id="ARBA00008635"/>
    </source>
</evidence>
<reference evidence="4 5" key="1">
    <citation type="submission" date="2016-11" db="EMBL/GenBank/DDBJ databases">
        <authorList>
            <person name="Jaros S."/>
            <person name="Januszkiewicz K."/>
            <person name="Wedrychowicz H."/>
        </authorList>
    </citation>
    <scope>NUCLEOTIDE SEQUENCE [LARGE SCALE GENOMIC DNA]</scope>
    <source>
        <strain evidence="4 5">DSM 18119</strain>
    </source>
</reference>
<organism evidence="4 5">
    <name type="scientific">Flavisolibacter ginsengisoli DSM 18119</name>
    <dbReference type="NCBI Taxonomy" id="1121884"/>
    <lineage>
        <taxon>Bacteria</taxon>
        <taxon>Pseudomonadati</taxon>
        <taxon>Bacteroidota</taxon>
        <taxon>Chitinophagia</taxon>
        <taxon>Chitinophagales</taxon>
        <taxon>Chitinophagaceae</taxon>
        <taxon>Flavisolibacter</taxon>
    </lineage>
</organism>
<protein>
    <submittedName>
        <fullName evidence="4">Uncharacterized damage-inducible protein DinB (Forms a four-helix bundle)</fullName>
    </submittedName>
</protein>
<proteinExistence type="inferred from homology"/>
<evidence type="ECO:0000256" key="3">
    <source>
        <dbReference type="PIRSR" id="PIRSR607837-1"/>
    </source>
</evidence>
<dbReference type="Pfam" id="PF05163">
    <property type="entry name" value="DinB"/>
    <property type="match status" value="1"/>
</dbReference>
<dbReference type="AlphaFoldDB" id="A0A1M5FE30"/>
<dbReference type="Gene3D" id="1.20.120.450">
    <property type="entry name" value="dinb family like domain"/>
    <property type="match status" value="1"/>
</dbReference>
<dbReference type="InterPro" id="IPR007837">
    <property type="entry name" value="DinB"/>
</dbReference>
<feature type="binding site" evidence="3">
    <location>
        <position position="135"/>
    </location>
    <ligand>
        <name>a divalent metal cation</name>
        <dbReference type="ChEBI" id="CHEBI:60240"/>
    </ligand>
</feature>
<keyword evidence="5" id="KW-1185">Reference proteome</keyword>
<dbReference type="PANTHER" id="PTHR37302:SF1">
    <property type="entry name" value="PROTEIN DINB"/>
    <property type="match status" value="1"/>
</dbReference>
<dbReference type="STRING" id="1121884.SAMN02745131_03798"/>
<dbReference type="OrthoDB" id="9811413at2"/>
<evidence type="ECO:0000256" key="2">
    <source>
        <dbReference type="ARBA" id="ARBA00022723"/>
    </source>
</evidence>
<dbReference type="Proteomes" id="UP000184048">
    <property type="component" value="Unassembled WGS sequence"/>
</dbReference>